<accession>A0A430FJD0</accession>
<name>A0A430FJD0_9BIFI</name>
<sequence length="200" mass="22222">MWDWFAEHVVELAGWLLTVVATVVGWVTEHRGSRRRDAERREDIGTLEGQVAALRDQAASLQEANELAARALRRDTEDSHVEWAVGWDEDRCSLVLTNTGRDVAHDVAVVVNAVLPGSGGRFHRAVTSVGDVPDGGSVAVPVPEAVEDRKRVNGMLAGNPMGRYMMVMQGARWRCRFDVDVMWKTDEGFPRVRHLDHAVS</sequence>
<keyword evidence="2" id="KW-1133">Transmembrane helix</keyword>
<evidence type="ECO:0000256" key="1">
    <source>
        <dbReference type="SAM" id="Coils"/>
    </source>
</evidence>
<reference evidence="3 4" key="1">
    <citation type="submission" date="2018-09" db="EMBL/GenBank/DDBJ databases">
        <title>Characterization of the phylogenetic diversity of five novel species belonging to the genus Bifidobacterium.</title>
        <authorList>
            <person name="Lugli G.A."/>
            <person name="Duranti S."/>
            <person name="Milani C."/>
        </authorList>
    </citation>
    <scope>NUCLEOTIDE SEQUENCE [LARGE SCALE GENOMIC DNA]</scope>
    <source>
        <strain evidence="3 4">2033B</strain>
    </source>
</reference>
<dbReference type="Proteomes" id="UP000287470">
    <property type="component" value="Unassembled WGS sequence"/>
</dbReference>
<dbReference type="OrthoDB" id="9970294at2"/>
<evidence type="ECO:0000313" key="3">
    <source>
        <dbReference type="EMBL" id="RSX52994.1"/>
    </source>
</evidence>
<organism evidence="3 4">
    <name type="scientific">Bifidobacterium samirii</name>
    <dbReference type="NCBI Taxonomy" id="2306974"/>
    <lineage>
        <taxon>Bacteria</taxon>
        <taxon>Bacillati</taxon>
        <taxon>Actinomycetota</taxon>
        <taxon>Actinomycetes</taxon>
        <taxon>Bifidobacteriales</taxon>
        <taxon>Bifidobacteriaceae</taxon>
        <taxon>Bifidobacterium</taxon>
    </lineage>
</organism>
<proteinExistence type="predicted"/>
<gene>
    <name evidence="3" type="ORF">D2E24_1665</name>
</gene>
<keyword evidence="1" id="KW-0175">Coiled coil</keyword>
<keyword evidence="2" id="KW-0812">Transmembrane</keyword>
<keyword evidence="4" id="KW-1185">Reference proteome</keyword>
<dbReference type="AlphaFoldDB" id="A0A430FJD0"/>
<feature type="transmembrane region" description="Helical" evidence="2">
    <location>
        <begin position="12"/>
        <end position="28"/>
    </location>
</feature>
<dbReference type="EMBL" id="QXGK01000020">
    <property type="protein sequence ID" value="RSX52994.1"/>
    <property type="molecule type" value="Genomic_DNA"/>
</dbReference>
<protein>
    <submittedName>
        <fullName evidence="3">Uncharacterized protein</fullName>
    </submittedName>
</protein>
<feature type="coiled-coil region" evidence="1">
    <location>
        <begin position="44"/>
        <end position="74"/>
    </location>
</feature>
<evidence type="ECO:0000313" key="4">
    <source>
        <dbReference type="Proteomes" id="UP000287470"/>
    </source>
</evidence>
<comment type="caution">
    <text evidence="3">The sequence shown here is derived from an EMBL/GenBank/DDBJ whole genome shotgun (WGS) entry which is preliminary data.</text>
</comment>
<evidence type="ECO:0000256" key="2">
    <source>
        <dbReference type="SAM" id="Phobius"/>
    </source>
</evidence>
<dbReference type="RefSeq" id="WP_125968920.1">
    <property type="nucleotide sequence ID" value="NZ_QXGK01000020.1"/>
</dbReference>
<keyword evidence="2" id="KW-0472">Membrane</keyword>